<reference evidence="2 3" key="1">
    <citation type="submission" date="2020-08" db="EMBL/GenBank/DDBJ databases">
        <title>Genome public.</title>
        <authorList>
            <person name="Liu C."/>
            <person name="Sun Q."/>
        </authorList>
    </citation>
    <scope>NUCLEOTIDE SEQUENCE [LARGE SCALE GENOMIC DNA]</scope>
    <source>
        <strain evidence="2 3">New-38</strain>
    </source>
</reference>
<proteinExistence type="predicted"/>
<evidence type="ECO:0000256" key="1">
    <source>
        <dbReference type="SAM" id="Phobius"/>
    </source>
</evidence>
<sequence>MKKRGISVHALVIALAVPAVLLAAAAALLFFLLHSFGFHPIHSLADITDEDLRGGSSSYRQTFWMGHTLPGGYAAQWHSMTGWDTLGTLSLPEGGTCTLRYTVEDPGTGYRLVLSDPEGGLTDLEPGDNTLTLPAGETRVVLAAYETSGSFSLELLPGSPADPDFQVDD</sequence>
<dbReference type="EMBL" id="JACOPR010000001">
    <property type="protein sequence ID" value="MBC5729636.1"/>
    <property type="molecule type" value="Genomic_DNA"/>
</dbReference>
<name>A0ABR7HQ39_9FIRM</name>
<feature type="transmembrane region" description="Helical" evidence="1">
    <location>
        <begin position="12"/>
        <end position="33"/>
    </location>
</feature>
<keyword evidence="3" id="KW-1185">Reference proteome</keyword>
<evidence type="ECO:0000313" key="3">
    <source>
        <dbReference type="Proteomes" id="UP000660021"/>
    </source>
</evidence>
<comment type="caution">
    <text evidence="2">The sequence shown here is derived from an EMBL/GenBank/DDBJ whole genome shotgun (WGS) entry which is preliminary data.</text>
</comment>
<keyword evidence="1" id="KW-0812">Transmembrane</keyword>
<evidence type="ECO:0008006" key="4">
    <source>
        <dbReference type="Google" id="ProtNLM"/>
    </source>
</evidence>
<organism evidence="2 3">
    <name type="scientific">Pseudoflavonifractor hominis</name>
    <dbReference type="NCBI Taxonomy" id="2763059"/>
    <lineage>
        <taxon>Bacteria</taxon>
        <taxon>Bacillati</taxon>
        <taxon>Bacillota</taxon>
        <taxon>Clostridia</taxon>
        <taxon>Eubacteriales</taxon>
        <taxon>Oscillospiraceae</taxon>
        <taxon>Pseudoflavonifractor</taxon>
    </lineage>
</organism>
<protein>
    <recommendedName>
        <fullName evidence="4">DUF4860 domain-containing protein</fullName>
    </recommendedName>
</protein>
<accession>A0ABR7HQ39</accession>
<dbReference type="Proteomes" id="UP000660021">
    <property type="component" value="Unassembled WGS sequence"/>
</dbReference>
<keyword evidence="1" id="KW-0472">Membrane</keyword>
<evidence type="ECO:0000313" key="2">
    <source>
        <dbReference type="EMBL" id="MBC5729636.1"/>
    </source>
</evidence>
<dbReference type="RefSeq" id="WP_186962904.1">
    <property type="nucleotide sequence ID" value="NZ_JACOPR010000001.1"/>
</dbReference>
<keyword evidence="1" id="KW-1133">Transmembrane helix</keyword>
<gene>
    <name evidence="2" type="ORF">H8S34_02165</name>
</gene>